<dbReference type="InterPro" id="IPR011605">
    <property type="entry name" value="NusB_fam"/>
</dbReference>
<evidence type="ECO:0000256" key="4">
    <source>
        <dbReference type="ARBA" id="ARBA00023015"/>
    </source>
</evidence>
<name>E8KIV4_9PAST</name>
<evidence type="ECO:0000256" key="1">
    <source>
        <dbReference type="ARBA" id="ARBA00005952"/>
    </source>
</evidence>
<protein>
    <recommendedName>
        <fullName evidence="6">Transcription antitermination protein NusB</fullName>
    </recommendedName>
    <alternativeName>
        <fullName evidence="6">Antitermination factor NusB</fullName>
    </alternativeName>
</protein>
<dbReference type="Gene3D" id="1.10.940.10">
    <property type="entry name" value="NusB-like"/>
    <property type="match status" value="1"/>
</dbReference>
<dbReference type="GO" id="GO:0031564">
    <property type="term" value="P:transcription antitermination"/>
    <property type="evidence" value="ECO:0007669"/>
    <property type="project" value="UniProtKB-KW"/>
</dbReference>
<dbReference type="PANTHER" id="PTHR11078">
    <property type="entry name" value="N UTILIZATION SUBSTANCE PROTEIN B-RELATED"/>
    <property type="match status" value="1"/>
</dbReference>
<dbReference type="InterPro" id="IPR006027">
    <property type="entry name" value="NusB_RsmB_TIM44"/>
</dbReference>
<dbReference type="AlphaFoldDB" id="E8KIV4"/>
<feature type="domain" description="NusB/RsmB/TIM44" evidence="7">
    <location>
        <begin position="33"/>
        <end position="157"/>
    </location>
</feature>
<dbReference type="FunFam" id="1.10.940.10:FF:000001">
    <property type="entry name" value="Transcription antitermination factor NusB"/>
    <property type="match status" value="1"/>
</dbReference>
<dbReference type="GO" id="GO:0006353">
    <property type="term" value="P:DNA-templated transcription termination"/>
    <property type="evidence" value="ECO:0007669"/>
    <property type="project" value="UniProtKB-UniRule"/>
</dbReference>
<accession>E8KIV4</accession>
<evidence type="ECO:0000256" key="5">
    <source>
        <dbReference type="ARBA" id="ARBA00023163"/>
    </source>
</evidence>
<dbReference type="HAMAP" id="MF_00073">
    <property type="entry name" value="NusB"/>
    <property type="match status" value="1"/>
</dbReference>
<dbReference type="InterPro" id="IPR035926">
    <property type="entry name" value="NusB-like_sf"/>
</dbReference>
<dbReference type="EMBL" id="AEVG01000120">
    <property type="protein sequence ID" value="EFX91170.1"/>
    <property type="molecule type" value="Genomic_DNA"/>
</dbReference>
<keyword evidence="3 6" id="KW-0694">RNA-binding</keyword>
<evidence type="ECO:0000313" key="8">
    <source>
        <dbReference type="EMBL" id="EFX91170.1"/>
    </source>
</evidence>
<comment type="function">
    <text evidence="6">Involved in transcription antitermination. Required for transcription of ribosomal RNA (rRNA) genes. Binds specifically to the boxA antiterminator sequence of the ribosomal RNA (rrn) operons.</text>
</comment>
<evidence type="ECO:0000259" key="7">
    <source>
        <dbReference type="Pfam" id="PF01029"/>
    </source>
</evidence>
<keyword evidence="5 6" id="KW-0804">Transcription</keyword>
<comment type="similarity">
    <text evidence="1 6">Belongs to the NusB family.</text>
</comment>
<dbReference type="NCBIfam" id="TIGR01951">
    <property type="entry name" value="nusB"/>
    <property type="match status" value="1"/>
</dbReference>
<dbReference type="HOGENOM" id="CLU_087843_4_1_6"/>
<evidence type="ECO:0000256" key="6">
    <source>
        <dbReference type="HAMAP-Rule" id="MF_00073"/>
    </source>
</evidence>
<keyword evidence="9" id="KW-1185">Reference proteome</keyword>
<dbReference type="PANTHER" id="PTHR11078:SF3">
    <property type="entry name" value="ANTITERMINATION NUSB DOMAIN-CONTAINING PROTEIN"/>
    <property type="match status" value="1"/>
</dbReference>
<reference evidence="8 9" key="1">
    <citation type="submission" date="2011-01" db="EMBL/GenBank/DDBJ databases">
        <authorList>
            <person name="Muzny D."/>
            <person name="Qin X."/>
            <person name="Deng J."/>
            <person name="Jiang H."/>
            <person name="Liu Y."/>
            <person name="Qu J."/>
            <person name="Song X.-Z."/>
            <person name="Zhang L."/>
            <person name="Thornton R."/>
            <person name="Coyle M."/>
            <person name="Francisco L."/>
            <person name="Jackson L."/>
            <person name="Javaid M."/>
            <person name="Korchina V."/>
            <person name="Kovar C."/>
            <person name="Mata R."/>
            <person name="Mathew T."/>
            <person name="Ngo R."/>
            <person name="Nguyen L."/>
            <person name="Nguyen N."/>
            <person name="Okwuonu G."/>
            <person name="Ongeri F."/>
            <person name="Pham C."/>
            <person name="Simmons D."/>
            <person name="Wilczek-Boney K."/>
            <person name="Hale W."/>
            <person name="Jakkamsetti A."/>
            <person name="Pham P."/>
            <person name="Ruth R."/>
            <person name="San Lucas F."/>
            <person name="Warren J."/>
            <person name="Zhang J."/>
            <person name="Zhao Z."/>
            <person name="Zhou C."/>
            <person name="Zhu D."/>
            <person name="Lee S."/>
            <person name="Bess C."/>
            <person name="Blankenburg K."/>
            <person name="Forbes L."/>
            <person name="Fu Q."/>
            <person name="Gubbala S."/>
            <person name="Hirani K."/>
            <person name="Jayaseelan J.C."/>
            <person name="Lara F."/>
            <person name="Munidasa M."/>
            <person name="Palculict T."/>
            <person name="Patil S."/>
            <person name="Pu L.-L."/>
            <person name="Saada N."/>
            <person name="Tang L."/>
            <person name="Weissenberger G."/>
            <person name="Zhu Y."/>
            <person name="Hemphill L."/>
            <person name="Shang Y."/>
            <person name="Youmans B."/>
            <person name="Ayvaz T."/>
            <person name="Ross M."/>
            <person name="Santibanez J."/>
            <person name="Aqrawi P."/>
            <person name="Gross S."/>
            <person name="Joshi V."/>
            <person name="Fowler G."/>
            <person name="Nazareth L."/>
            <person name="Reid J."/>
            <person name="Worley K."/>
            <person name="Petrosino J."/>
            <person name="Highlander S."/>
            <person name="Gibbs R."/>
        </authorList>
    </citation>
    <scope>NUCLEOTIDE SEQUENCE [LARGE SCALE GENOMIC DNA]</scope>
    <source>
        <strain evidence="8 9">ATCC 25976</strain>
    </source>
</reference>
<sequence length="163" mass="18767">MIAYEFLCGGLFKCRHFALYDKRRGFMKVSPRRRARECAVQALYSWYVSQNSVEEVELSFVTDQDMNGVDLPYFRKLLRSTVLYIEAIDGALRPFLDRAEDEVDPIERTILRLSAYELKYELDVPYKVVINEGIEVAKVFGSGDSHKYINGVLDKLAPALGRK</sequence>
<organism evidence="8 9">
    <name type="scientific">Actinobacillus ureae ATCC 25976</name>
    <dbReference type="NCBI Taxonomy" id="887324"/>
    <lineage>
        <taxon>Bacteria</taxon>
        <taxon>Pseudomonadati</taxon>
        <taxon>Pseudomonadota</taxon>
        <taxon>Gammaproteobacteria</taxon>
        <taxon>Pasteurellales</taxon>
        <taxon>Pasteurellaceae</taxon>
        <taxon>Actinobacillus</taxon>
    </lineage>
</organism>
<evidence type="ECO:0000313" key="9">
    <source>
        <dbReference type="Proteomes" id="UP000005467"/>
    </source>
</evidence>
<dbReference type="GO" id="GO:0003723">
    <property type="term" value="F:RNA binding"/>
    <property type="evidence" value="ECO:0007669"/>
    <property type="project" value="UniProtKB-UniRule"/>
</dbReference>
<evidence type="ECO:0000256" key="3">
    <source>
        <dbReference type="ARBA" id="ARBA00022884"/>
    </source>
</evidence>
<proteinExistence type="inferred from homology"/>
<evidence type="ECO:0000256" key="2">
    <source>
        <dbReference type="ARBA" id="ARBA00022814"/>
    </source>
</evidence>
<dbReference type="CDD" id="cd00619">
    <property type="entry name" value="Terminator_NusB"/>
    <property type="match status" value="1"/>
</dbReference>
<keyword evidence="4 6" id="KW-0805">Transcription regulation</keyword>
<dbReference type="SUPFAM" id="SSF48013">
    <property type="entry name" value="NusB-like"/>
    <property type="match status" value="1"/>
</dbReference>
<dbReference type="GO" id="GO:0005829">
    <property type="term" value="C:cytosol"/>
    <property type="evidence" value="ECO:0007669"/>
    <property type="project" value="TreeGrafter"/>
</dbReference>
<comment type="caution">
    <text evidence="8">The sequence shown here is derived from an EMBL/GenBank/DDBJ whole genome shotgun (WGS) entry which is preliminary data.</text>
</comment>
<keyword evidence="2 6" id="KW-0889">Transcription antitermination</keyword>
<dbReference type="Pfam" id="PF01029">
    <property type="entry name" value="NusB"/>
    <property type="match status" value="1"/>
</dbReference>
<gene>
    <name evidence="6 8" type="primary">nusB</name>
    <name evidence="8" type="ORF">HMPREF0027_1771</name>
</gene>
<dbReference type="Proteomes" id="UP000005467">
    <property type="component" value="Unassembled WGS sequence"/>
</dbReference>